<feature type="non-terminal residue" evidence="1">
    <location>
        <position position="79"/>
    </location>
</feature>
<comment type="caution">
    <text evidence="1">The sequence shown here is derived from an EMBL/GenBank/DDBJ whole genome shotgun (WGS) entry which is preliminary data.</text>
</comment>
<protein>
    <submittedName>
        <fullName evidence="1">Uncharacterized protein</fullName>
    </submittedName>
</protein>
<gene>
    <name evidence="1" type="ORF">PFISCL1PPCAC_26394</name>
</gene>
<keyword evidence="2" id="KW-1185">Reference proteome</keyword>
<evidence type="ECO:0000313" key="2">
    <source>
        <dbReference type="Proteomes" id="UP001432322"/>
    </source>
</evidence>
<evidence type="ECO:0000313" key="1">
    <source>
        <dbReference type="EMBL" id="GMT35097.1"/>
    </source>
</evidence>
<accession>A0AAV5WZB5</accession>
<dbReference type="Proteomes" id="UP001432322">
    <property type="component" value="Unassembled WGS sequence"/>
</dbReference>
<reference evidence="1" key="1">
    <citation type="submission" date="2023-10" db="EMBL/GenBank/DDBJ databases">
        <title>Genome assembly of Pristionchus species.</title>
        <authorList>
            <person name="Yoshida K."/>
            <person name="Sommer R.J."/>
        </authorList>
    </citation>
    <scope>NUCLEOTIDE SEQUENCE</scope>
    <source>
        <strain evidence="1">RS5133</strain>
    </source>
</reference>
<name>A0AAV5WZB5_9BILA</name>
<dbReference type="EMBL" id="BTSY01000007">
    <property type="protein sequence ID" value="GMT35097.1"/>
    <property type="molecule type" value="Genomic_DNA"/>
</dbReference>
<dbReference type="AlphaFoldDB" id="A0AAV5WZB5"/>
<sequence length="79" mass="8776">VSIHSGINKRRVTILADRETQKCSECVWCGNVDLCRIEGGEADAGVSRNKISEDLLRMGYFVFLLHCGRTGDTHVVEPL</sequence>
<feature type="non-terminal residue" evidence="1">
    <location>
        <position position="1"/>
    </location>
</feature>
<organism evidence="1 2">
    <name type="scientific">Pristionchus fissidentatus</name>
    <dbReference type="NCBI Taxonomy" id="1538716"/>
    <lineage>
        <taxon>Eukaryota</taxon>
        <taxon>Metazoa</taxon>
        <taxon>Ecdysozoa</taxon>
        <taxon>Nematoda</taxon>
        <taxon>Chromadorea</taxon>
        <taxon>Rhabditida</taxon>
        <taxon>Rhabditina</taxon>
        <taxon>Diplogasteromorpha</taxon>
        <taxon>Diplogasteroidea</taxon>
        <taxon>Neodiplogasteridae</taxon>
        <taxon>Pristionchus</taxon>
    </lineage>
</organism>
<proteinExistence type="predicted"/>